<protein>
    <recommendedName>
        <fullName evidence="9">Zinc finger CW-type PWWP domain protein 1</fullName>
    </recommendedName>
</protein>
<dbReference type="PANTHER" id="PTHR15999:SF2">
    <property type="entry name" value="ZINC FINGER CW-TYPE PWWP DOMAIN PROTEIN 1"/>
    <property type="match status" value="1"/>
</dbReference>
<gene>
    <name evidence="7" type="ORF">GWI33_012675</name>
</gene>
<feature type="region of interest" description="Disordered" evidence="4">
    <location>
        <begin position="213"/>
        <end position="284"/>
    </location>
</feature>
<comment type="caution">
    <text evidence="7">The sequence shown here is derived from an EMBL/GenBank/DDBJ whole genome shotgun (WGS) entry which is preliminary data.</text>
</comment>
<evidence type="ECO:0000256" key="2">
    <source>
        <dbReference type="ARBA" id="ARBA00022771"/>
    </source>
</evidence>
<feature type="region of interest" description="Disordered" evidence="4">
    <location>
        <begin position="300"/>
        <end position="332"/>
    </location>
</feature>
<accession>A0A834IAW9</accession>
<evidence type="ECO:0008006" key="9">
    <source>
        <dbReference type="Google" id="ProtNLM"/>
    </source>
</evidence>
<evidence type="ECO:0000313" key="8">
    <source>
        <dbReference type="Proteomes" id="UP000625711"/>
    </source>
</evidence>
<dbReference type="GO" id="GO:0005634">
    <property type="term" value="C:nucleus"/>
    <property type="evidence" value="ECO:0007669"/>
    <property type="project" value="TreeGrafter"/>
</dbReference>
<evidence type="ECO:0000256" key="4">
    <source>
        <dbReference type="SAM" id="MobiDB-lite"/>
    </source>
</evidence>
<dbReference type="Proteomes" id="UP000625711">
    <property type="component" value="Unassembled WGS sequence"/>
</dbReference>
<feature type="compositionally biased region" description="Basic and acidic residues" evidence="4">
    <location>
        <begin position="300"/>
        <end position="313"/>
    </location>
</feature>
<keyword evidence="3" id="KW-0862">Zinc</keyword>
<dbReference type="InterPro" id="IPR000313">
    <property type="entry name" value="PWWP_dom"/>
</dbReference>
<evidence type="ECO:0000259" key="6">
    <source>
        <dbReference type="PROSITE" id="PS51050"/>
    </source>
</evidence>
<keyword evidence="1" id="KW-0479">Metal-binding</keyword>
<dbReference type="PANTHER" id="PTHR15999">
    <property type="entry name" value="ZINC FINGER CW-TYPE PWWP DOMAIN PROTEIN 1"/>
    <property type="match status" value="1"/>
</dbReference>
<dbReference type="Pfam" id="PF00855">
    <property type="entry name" value="PWWP"/>
    <property type="match status" value="1"/>
</dbReference>
<dbReference type="SUPFAM" id="SSF63748">
    <property type="entry name" value="Tudor/PWWP/MBT"/>
    <property type="match status" value="1"/>
</dbReference>
<dbReference type="GO" id="GO:0008270">
    <property type="term" value="F:zinc ion binding"/>
    <property type="evidence" value="ECO:0007669"/>
    <property type="project" value="UniProtKB-KW"/>
</dbReference>
<dbReference type="SMART" id="SM00293">
    <property type="entry name" value="PWWP"/>
    <property type="match status" value="1"/>
</dbReference>
<dbReference type="PROSITE" id="PS50812">
    <property type="entry name" value="PWWP"/>
    <property type="match status" value="1"/>
</dbReference>
<dbReference type="InterPro" id="IPR042778">
    <property type="entry name" value="ZCWPW1/ZCWPW2"/>
</dbReference>
<organism evidence="7 8">
    <name type="scientific">Rhynchophorus ferrugineus</name>
    <name type="common">Red palm weevil</name>
    <name type="synonym">Curculio ferrugineus</name>
    <dbReference type="NCBI Taxonomy" id="354439"/>
    <lineage>
        <taxon>Eukaryota</taxon>
        <taxon>Metazoa</taxon>
        <taxon>Ecdysozoa</taxon>
        <taxon>Arthropoda</taxon>
        <taxon>Hexapoda</taxon>
        <taxon>Insecta</taxon>
        <taxon>Pterygota</taxon>
        <taxon>Neoptera</taxon>
        <taxon>Endopterygota</taxon>
        <taxon>Coleoptera</taxon>
        <taxon>Polyphaga</taxon>
        <taxon>Cucujiformia</taxon>
        <taxon>Curculionidae</taxon>
        <taxon>Dryophthorinae</taxon>
        <taxon>Rhynchophorus</taxon>
    </lineage>
</organism>
<dbReference type="Pfam" id="PF07496">
    <property type="entry name" value="zf-CW"/>
    <property type="match status" value="1"/>
</dbReference>
<feature type="domain" description="PWWP" evidence="5">
    <location>
        <begin position="425"/>
        <end position="492"/>
    </location>
</feature>
<evidence type="ECO:0000256" key="1">
    <source>
        <dbReference type="ARBA" id="ARBA00022723"/>
    </source>
</evidence>
<feature type="compositionally biased region" description="Basic and acidic residues" evidence="4">
    <location>
        <begin position="244"/>
        <end position="258"/>
    </location>
</feature>
<dbReference type="OrthoDB" id="757982at2759"/>
<dbReference type="CDD" id="cd20145">
    <property type="entry name" value="PWWP_ZCWPW1"/>
    <property type="match status" value="1"/>
</dbReference>
<name>A0A834IAW9_RHYFE</name>
<dbReference type="Gene3D" id="3.30.40.100">
    <property type="match status" value="1"/>
</dbReference>
<dbReference type="InterPro" id="IPR011124">
    <property type="entry name" value="Znf_CW"/>
</dbReference>
<proteinExistence type="predicted"/>
<evidence type="ECO:0000256" key="3">
    <source>
        <dbReference type="ARBA" id="ARBA00022833"/>
    </source>
</evidence>
<reference evidence="7" key="1">
    <citation type="submission" date="2020-08" db="EMBL/GenBank/DDBJ databases">
        <title>Genome sequencing and assembly of the red palm weevil Rhynchophorus ferrugineus.</title>
        <authorList>
            <person name="Dias G.B."/>
            <person name="Bergman C.M."/>
            <person name="Manee M."/>
        </authorList>
    </citation>
    <scope>NUCLEOTIDE SEQUENCE</scope>
    <source>
        <strain evidence="7">AA-2017</strain>
        <tissue evidence="7">Whole larva</tissue>
    </source>
</reference>
<evidence type="ECO:0000313" key="7">
    <source>
        <dbReference type="EMBL" id="KAF7274628.1"/>
    </source>
</evidence>
<keyword evidence="2" id="KW-0863">Zinc-finger</keyword>
<dbReference type="EMBL" id="JAACXV010012423">
    <property type="protein sequence ID" value="KAF7274628.1"/>
    <property type="molecule type" value="Genomic_DNA"/>
</dbReference>
<dbReference type="PROSITE" id="PS51050">
    <property type="entry name" value="ZF_CW"/>
    <property type="match status" value="1"/>
</dbReference>
<feature type="domain" description="CW-type" evidence="6">
    <location>
        <begin position="359"/>
        <end position="411"/>
    </location>
</feature>
<dbReference type="AlphaFoldDB" id="A0A834IAW9"/>
<evidence type="ECO:0000259" key="5">
    <source>
        <dbReference type="PROSITE" id="PS50812"/>
    </source>
</evidence>
<feature type="compositionally biased region" description="Basic and acidic residues" evidence="4">
    <location>
        <begin position="562"/>
        <end position="571"/>
    </location>
</feature>
<feature type="region of interest" description="Disordered" evidence="4">
    <location>
        <begin position="562"/>
        <end position="585"/>
    </location>
</feature>
<sequence>MPLYKKSLLKSKSRTQSSFIIPYQRSNSSTSNIPKEDYKNLHIPIKKRSIKSLVQATKSQELLKNDTKTFEGKLKKRALERTNSIHKVINTEPVEKAPTSSLNNSLSQCVISNIELNEKLNNSTQSMADNSLPETMKYSQSSNSSSIISPDLIDVCCSNLKLAKKQFQSGTRSKTSTPIESKVLKEISNTKKIDKIDSEVNLPSSSQVLHQNKMNVQTKNAPKKLPKSKLIEELKQYRIPKTKPKSDHRQENRLEKESNSNTAIMNKENVANSSKKHHHLNKKTEIKSKISMATHSKKEILNKKHKINSDHKSSLNTPNERGLKPKNKKKSVDEVRLVTKEENKPFNEYLNELDELQRYRNVGLYAFCDTCNKARFLPDCKDPLQLPDKWYCHMNPDPEYNSCNDPGVEISPEEEQSLIHNKYNAGSIVWAKCEGHPWWPAMVDDDPDLRCYYWLDDEESVVPTWYNVTFFDREPVTRSWIKTENLHSFKANVSTDLFQPSITNRHYHRIQYSKREAVRACAMSLPERLKNFGFVERYYRRKQNQPKTIKVLTVVEERQSTGKKQKISEKKRQGKRIKRNNTQTNDDLDLNLASDDISVYLEDNEKSILDNIDLYVF</sequence>
<dbReference type="Gene3D" id="2.30.30.140">
    <property type="match status" value="1"/>
</dbReference>
<keyword evidence="8" id="KW-1185">Reference proteome</keyword>